<sequence length="145" mass="17637">MLKMLNQFTLEFVSEYFYDSIFSFFPGKSKSEIENLIIQYSSDYKIINHFLSIKYPGDQYFFILDLEKENNRSFRVRIWEKKASITSPISLFKEKKEKEVSTQLNYRPEYNYKLIPNLSQFEKRLASLEFVRYIEHPSRFFRFGL</sequence>
<accession>A0A0F9P4X5</accession>
<dbReference type="EMBL" id="LAZR01002688">
    <property type="protein sequence ID" value="KKN26860.1"/>
    <property type="molecule type" value="Genomic_DNA"/>
</dbReference>
<dbReference type="AlphaFoldDB" id="A0A0F9P4X5"/>
<reference evidence="1" key="1">
    <citation type="journal article" date="2015" name="Nature">
        <title>Complex archaea that bridge the gap between prokaryotes and eukaryotes.</title>
        <authorList>
            <person name="Spang A."/>
            <person name="Saw J.H."/>
            <person name="Jorgensen S.L."/>
            <person name="Zaremba-Niedzwiedzka K."/>
            <person name="Martijn J."/>
            <person name="Lind A.E."/>
            <person name="van Eijk R."/>
            <person name="Schleper C."/>
            <person name="Guy L."/>
            <person name="Ettema T.J."/>
        </authorList>
    </citation>
    <scope>NUCLEOTIDE SEQUENCE</scope>
</reference>
<gene>
    <name evidence="1" type="ORF">LCGC14_0870360</name>
</gene>
<evidence type="ECO:0000313" key="1">
    <source>
        <dbReference type="EMBL" id="KKN26860.1"/>
    </source>
</evidence>
<name>A0A0F9P4X5_9ZZZZ</name>
<organism evidence="1">
    <name type="scientific">marine sediment metagenome</name>
    <dbReference type="NCBI Taxonomy" id="412755"/>
    <lineage>
        <taxon>unclassified sequences</taxon>
        <taxon>metagenomes</taxon>
        <taxon>ecological metagenomes</taxon>
    </lineage>
</organism>
<protein>
    <submittedName>
        <fullName evidence="1">Uncharacterized protein</fullName>
    </submittedName>
</protein>
<comment type="caution">
    <text evidence="1">The sequence shown here is derived from an EMBL/GenBank/DDBJ whole genome shotgun (WGS) entry which is preliminary data.</text>
</comment>
<proteinExistence type="predicted"/>